<evidence type="ECO:0000259" key="1">
    <source>
        <dbReference type="Pfam" id="PF05099"/>
    </source>
</evidence>
<dbReference type="EMBL" id="CP031078">
    <property type="protein sequence ID" value="AYF00425.1"/>
    <property type="molecule type" value="Genomic_DNA"/>
</dbReference>
<dbReference type="InterPro" id="IPR007791">
    <property type="entry name" value="DjlA_N"/>
</dbReference>
<dbReference type="AlphaFoldDB" id="A0A386UIB3"/>
<protein>
    <submittedName>
        <fullName evidence="2">Tellurite resistance protein</fullName>
    </submittedName>
</protein>
<organism evidence="2 3">
    <name type="scientific">Paracoccus yeei</name>
    <dbReference type="NCBI Taxonomy" id="147645"/>
    <lineage>
        <taxon>Bacteria</taxon>
        <taxon>Pseudomonadati</taxon>
        <taxon>Pseudomonadota</taxon>
        <taxon>Alphaproteobacteria</taxon>
        <taxon>Rhodobacterales</taxon>
        <taxon>Paracoccaceae</taxon>
        <taxon>Paracoccus</taxon>
    </lineage>
</organism>
<evidence type="ECO:0000313" key="3">
    <source>
        <dbReference type="Proteomes" id="UP000272010"/>
    </source>
</evidence>
<dbReference type="Pfam" id="PF05099">
    <property type="entry name" value="TerB"/>
    <property type="match status" value="1"/>
</dbReference>
<proteinExistence type="predicted"/>
<accession>A0A386UIB3</accession>
<reference evidence="3" key="1">
    <citation type="submission" date="2018-07" db="EMBL/GenBank/DDBJ databases">
        <title>Genome Structure of the Opportunistic Pathogen Paracoccus yeei (Alphaproteobacteria) and Identification of Putative Virulence Factors.</title>
        <authorList>
            <person name="Lasek R."/>
            <person name="Szuplewska M."/>
            <person name="Mitura M."/>
            <person name="Decewicz P."/>
            <person name="Chmielowska C."/>
            <person name="Pawlot A."/>
            <person name="Sentkowska D."/>
            <person name="Czarnecki J."/>
            <person name="Bartosik D."/>
        </authorList>
    </citation>
    <scope>NUCLEOTIDE SEQUENCE [LARGE SCALE GENOMIC DNA]</scope>
    <source>
        <strain evidence="3">CCUG 32053</strain>
    </source>
</reference>
<sequence length="144" mass="14974">MLGKLFGKRAEAAVQKFSGRTDFLEATCAAAALIAAADGEIEDAEVDATVKAVKANKALAQGFDQQTIDKTINAMLDRAGGGRVGRAGLRKEVMEVSKDAEMAEGVILTALDVAEADGEIGPEEQKVLESLAKDLGVDLARLAA</sequence>
<dbReference type="InterPro" id="IPR029024">
    <property type="entry name" value="TerB-like"/>
</dbReference>
<name>A0A386UIB3_9RHOB</name>
<dbReference type="Proteomes" id="UP000272010">
    <property type="component" value="Chromosome"/>
</dbReference>
<dbReference type="Gene3D" id="1.10.3680.10">
    <property type="entry name" value="TerB-like"/>
    <property type="match status" value="1"/>
</dbReference>
<gene>
    <name evidence="2" type="ORF">PY32053_00750</name>
</gene>
<dbReference type="RefSeq" id="WP_120440687.1">
    <property type="nucleotide sequence ID" value="NZ_CP031078.1"/>
</dbReference>
<dbReference type="SUPFAM" id="SSF158682">
    <property type="entry name" value="TerB-like"/>
    <property type="match status" value="1"/>
</dbReference>
<feature type="domain" description="Co-chaperone DjlA N-terminal" evidence="1">
    <location>
        <begin position="25"/>
        <end position="140"/>
    </location>
</feature>
<evidence type="ECO:0000313" key="2">
    <source>
        <dbReference type="EMBL" id="AYF00425.1"/>
    </source>
</evidence>